<reference evidence="9 10" key="1">
    <citation type="submission" date="2017-10" db="EMBL/GenBank/DDBJ databases">
        <title>Genomics of the genus Arcobacter.</title>
        <authorList>
            <person name="Perez-Cataluna A."/>
            <person name="Figueras M.J."/>
        </authorList>
    </citation>
    <scope>NUCLEOTIDE SEQUENCE [LARGE SCALE GENOMIC DNA]</scope>
    <source>
        <strain evidence="9 10">CECT 9230</strain>
    </source>
</reference>
<evidence type="ECO:0000259" key="8">
    <source>
        <dbReference type="PROSITE" id="PS50928"/>
    </source>
</evidence>
<dbReference type="RefSeq" id="WP_113894666.1">
    <property type="nucleotide sequence ID" value="NZ_JANJGA010000012.1"/>
</dbReference>
<dbReference type="Gene3D" id="1.10.3720.10">
    <property type="entry name" value="MetI-like"/>
    <property type="match status" value="1"/>
</dbReference>
<dbReference type="PROSITE" id="PS50928">
    <property type="entry name" value="ABC_TM1"/>
    <property type="match status" value="1"/>
</dbReference>
<evidence type="ECO:0000256" key="5">
    <source>
        <dbReference type="ARBA" id="ARBA00022989"/>
    </source>
</evidence>
<feature type="transmembrane region" description="Helical" evidence="7">
    <location>
        <begin position="9"/>
        <end position="29"/>
    </location>
</feature>
<name>A0A366MSZ4_9BACT</name>
<evidence type="ECO:0000313" key="9">
    <source>
        <dbReference type="EMBL" id="RBQ28740.1"/>
    </source>
</evidence>
<comment type="subcellular location">
    <subcellularLocation>
        <location evidence="1 7">Cell membrane</location>
        <topology evidence="1 7">Multi-pass membrane protein</topology>
    </subcellularLocation>
</comment>
<dbReference type="CDD" id="cd06261">
    <property type="entry name" value="TM_PBP2"/>
    <property type="match status" value="1"/>
</dbReference>
<dbReference type="Pfam" id="PF19300">
    <property type="entry name" value="BPD_transp_1_N"/>
    <property type="match status" value="1"/>
</dbReference>
<feature type="transmembrane region" description="Helical" evidence="7">
    <location>
        <begin position="104"/>
        <end position="125"/>
    </location>
</feature>
<keyword evidence="4 7" id="KW-0812">Transmembrane</keyword>
<keyword evidence="3" id="KW-1003">Cell membrane</keyword>
<dbReference type="EMBL" id="PDKB01000012">
    <property type="protein sequence ID" value="RBQ28740.1"/>
    <property type="molecule type" value="Genomic_DNA"/>
</dbReference>
<dbReference type="PANTHER" id="PTHR43163">
    <property type="entry name" value="DIPEPTIDE TRANSPORT SYSTEM PERMEASE PROTEIN DPPB-RELATED"/>
    <property type="match status" value="1"/>
</dbReference>
<protein>
    <submittedName>
        <fullName evidence="9">Nickel ABC transporter permease subunit NikB</fullName>
    </submittedName>
</protein>
<dbReference type="InterPro" id="IPR035906">
    <property type="entry name" value="MetI-like_sf"/>
</dbReference>
<organism evidence="9 10">
    <name type="scientific">Aliarcobacter vitoriensis</name>
    <dbReference type="NCBI Taxonomy" id="2011099"/>
    <lineage>
        <taxon>Bacteria</taxon>
        <taxon>Pseudomonadati</taxon>
        <taxon>Campylobacterota</taxon>
        <taxon>Epsilonproteobacteria</taxon>
        <taxon>Campylobacterales</taxon>
        <taxon>Arcobacteraceae</taxon>
        <taxon>Aliarcobacter</taxon>
    </lineage>
</organism>
<evidence type="ECO:0000313" key="10">
    <source>
        <dbReference type="Proteomes" id="UP000252669"/>
    </source>
</evidence>
<feature type="domain" description="ABC transmembrane type-1" evidence="8">
    <location>
        <begin position="98"/>
        <end position="294"/>
    </location>
</feature>
<dbReference type="GO" id="GO:0055085">
    <property type="term" value="P:transmembrane transport"/>
    <property type="evidence" value="ECO:0007669"/>
    <property type="project" value="InterPro"/>
</dbReference>
<feature type="transmembrane region" description="Helical" evidence="7">
    <location>
        <begin position="176"/>
        <end position="195"/>
    </location>
</feature>
<dbReference type="InterPro" id="IPR045621">
    <property type="entry name" value="BPD_transp_1_N"/>
</dbReference>
<evidence type="ECO:0000256" key="3">
    <source>
        <dbReference type="ARBA" id="ARBA00022475"/>
    </source>
</evidence>
<evidence type="ECO:0000256" key="1">
    <source>
        <dbReference type="ARBA" id="ARBA00004651"/>
    </source>
</evidence>
<dbReference type="OrthoDB" id="9778910at2"/>
<dbReference type="Proteomes" id="UP000252669">
    <property type="component" value="Unassembled WGS sequence"/>
</dbReference>
<gene>
    <name evidence="9" type="ORF">CRU91_07790</name>
</gene>
<evidence type="ECO:0000256" key="4">
    <source>
        <dbReference type="ARBA" id="ARBA00022692"/>
    </source>
</evidence>
<sequence length="309" mass="35068">MKFYLLKRLIIFIPLIFIISFVTFSLMNLSSSDPAEVTLRINNVSITQEAIEEVRIELGLDKPFLQRYIIWLENAVKGDFGISYSLKSPVIDEILYALPTTLTLAFFTLLLILLVGFGLGIICGLNEGKLLDKILRFFLFFSTAMPNFWLGLLLIYLFSLYFNLLPTSGFDNYKSMILPSITLSFAYISTYARLLRNRIIQTKEEPFVIFAKARGLKNSTINYHIIKNAIIPCIIALGMSIPKLIAGTVVIENIFGLPGLGSLCLHAIFGRDLPIIQAYILFMSCLFIFFNLFADIIARYIDPRLKKVI</sequence>
<dbReference type="NCBIfam" id="NF045469">
    <property type="entry name" value="Opp1B"/>
    <property type="match status" value="1"/>
</dbReference>
<dbReference type="AlphaFoldDB" id="A0A366MSZ4"/>
<dbReference type="InterPro" id="IPR050036">
    <property type="entry name" value="CntB"/>
</dbReference>
<comment type="similarity">
    <text evidence="7">Belongs to the binding-protein-dependent transport system permease family.</text>
</comment>
<comment type="caution">
    <text evidence="9">The sequence shown here is derived from an EMBL/GenBank/DDBJ whole genome shotgun (WGS) entry which is preliminary data.</text>
</comment>
<evidence type="ECO:0000256" key="2">
    <source>
        <dbReference type="ARBA" id="ARBA00022448"/>
    </source>
</evidence>
<feature type="transmembrane region" description="Helical" evidence="7">
    <location>
        <begin position="137"/>
        <end position="164"/>
    </location>
</feature>
<dbReference type="GO" id="GO:0005886">
    <property type="term" value="C:plasma membrane"/>
    <property type="evidence" value="ECO:0007669"/>
    <property type="project" value="UniProtKB-SubCell"/>
</dbReference>
<dbReference type="Pfam" id="PF00528">
    <property type="entry name" value="BPD_transp_1"/>
    <property type="match status" value="1"/>
</dbReference>
<keyword evidence="10" id="KW-1185">Reference proteome</keyword>
<evidence type="ECO:0000256" key="6">
    <source>
        <dbReference type="ARBA" id="ARBA00023136"/>
    </source>
</evidence>
<evidence type="ECO:0000256" key="7">
    <source>
        <dbReference type="RuleBase" id="RU363032"/>
    </source>
</evidence>
<keyword evidence="5 7" id="KW-1133">Transmembrane helix</keyword>
<dbReference type="PANTHER" id="PTHR43163:SF6">
    <property type="entry name" value="DIPEPTIDE TRANSPORT SYSTEM PERMEASE PROTEIN DPPB-RELATED"/>
    <property type="match status" value="1"/>
</dbReference>
<dbReference type="SUPFAM" id="SSF161098">
    <property type="entry name" value="MetI-like"/>
    <property type="match status" value="1"/>
</dbReference>
<dbReference type="InterPro" id="IPR000515">
    <property type="entry name" value="MetI-like"/>
</dbReference>
<keyword evidence="2 7" id="KW-0813">Transport</keyword>
<accession>A0A366MSZ4</accession>
<keyword evidence="6 7" id="KW-0472">Membrane</keyword>
<proteinExistence type="inferred from homology"/>
<feature type="transmembrane region" description="Helical" evidence="7">
    <location>
        <begin position="275"/>
        <end position="298"/>
    </location>
</feature>